<gene>
    <name evidence="2" type="ORF">C6569_00410</name>
</gene>
<dbReference type="InterPro" id="IPR016181">
    <property type="entry name" value="Acyl_CoA_acyltransferase"/>
</dbReference>
<dbReference type="EMBL" id="CP027668">
    <property type="protein sequence ID" value="AVO43665.1"/>
    <property type="molecule type" value="Genomic_DNA"/>
</dbReference>
<evidence type="ECO:0000313" key="2">
    <source>
        <dbReference type="EMBL" id="AVO43665.1"/>
    </source>
</evidence>
<dbReference type="Pfam" id="PF00583">
    <property type="entry name" value="Acetyltransf_1"/>
    <property type="match status" value="1"/>
</dbReference>
<proteinExistence type="predicted"/>
<feature type="domain" description="N-acetyltransferase" evidence="1">
    <location>
        <begin position="1"/>
        <end position="165"/>
    </location>
</feature>
<dbReference type="GO" id="GO:0016747">
    <property type="term" value="F:acyltransferase activity, transferring groups other than amino-acyl groups"/>
    <property type="evidence" value="ECO:0007669"/>
    <property type="project" value="InterPro"/>
</dbReference>
<dbReference type="InterPro" id="IPR000182">
    <property type="entry name" value="GNAT_dom"/>
</dbReference>
<dbReference type="RefSeq" id="WP_106746995.1">
    <property type="nucleotide sequence ID" value="NZ_CP027668.1"/>
</dbReference>
<keyword evidence="2" id="KW-0808">Transferase</keyword>
<reference evidence="2 3" key="1">
    <citation type="submission" date="2018-03" db="EMBL/GenBank/DDBJ databases">
        <title>Genome sequencing of Phreatobacter sp.</title>
        <authorList>
            <person name="Kim S.-J."/>
            <person name="Heo J."/>
            <person name="Kwon S.-W."/>
        </authorList>
    </citation>
    <scope>NUCLEOTIDE SEQUENCE [LARGE SCALE GENOMIC DNA]</scope>
    <source>
        <strain evidence="2 3">S-12</strain>
    </source>
</reference>
<dbReference type="AlphaFoldDB" id="A0A2S0N6A9"/>
<organism evidence="2 3">
    <name type="scientific">Phreatobacter cathodiphilus</name>
    <dbReference type="NCBI Taxonomy" id="1868589"/>
    <lineage>
        <taxon>Bacteria</taxon>
        <taxon>Pseudomonadati</taxon>
        <taxon>Pseudomonadota</taxon>
        <taxon>Alphaproteobacteria</taxon>
        <taxon>Hyphomicrobiales</taxon>
        <taxon>Phreatobacteraceae</taxon>
        <taxon>Phreatobacter</taxon>
    </lineage>
</organism>
<dbReference type="Proteomes" id="UP000237889">
    <property type="component" value="Chromosome"/>
</dbReference>
<accession>A0A2S0N6A9</accession>
<evidence type="ECO:0000313" key="3">
    <source>
        <dbReference type="Proteomes" id="UP000237889"/>
    </source>
</evidence>
<keyword evidence="3" id="KW-1185">Reference proteome</keyword>
<dbReference type="OrthoDB" id="7843527at2"/>
<name>A0A2S0N6A9_9HYPH</name>
<evidence type="ECO:0000259" key="1">
    <source>
        <dbReference type="PROSITE" id="PS51186"/>
    </source>
</evidence>
<protein>
    <submittedName>
        <fullName evidence="2">GNAT family N-acetyltransferase</fullName>
    </submittedName>
</protein>
<dbReference type="PROSITE" id="PS51186">
    <property type="entry name" value="GNAT"/>
    <property type="match status" value="1"/>
</dbReference>
<dbReference type="KEGG" id="phr:C6569_00410"/>
<dbReference type="Gene3D" id="3.40.630.30">
    <property type="match status" value="1"/>
</dbReference>
<dbReference type="SUPFAM" id="SSF55729">
    <property type="entry name" value="Acyl-CoA N-acyltransferases (Nat)"/>
    <property type="match status" value="1"/>
</dbReference>
<sequence>MLEDLTASGVIRKLYAWETALLKAHFLRLDADARHGRFAAGVSDATVSAYADKALGPDAIVHGFFVDGVLRGAAELRLMPAHTGEVAVSVEEDWRLTGVGSALFGRLLLTARNRGLTDLVMTCLPSNRAMQRLAARFEGRITYASGDSHARVAARPATPLSLWRELWRDSAAAAETVVERQIGLIRRAPGWSGAR</sequence>